<organism evidence="1">
    <name type="scientific">Vibrio sp. 1F_97</name>
    <dbReference type="NCBI Taxonomy" id="1652827"/>
    <lineage>
        <taxon>Bacteria</taxon>
        <taxon>Pseudomonadati</taxon>
        <taxon>Pseudomonadota</taxon>
        <taxon>Gammaproteobacteria</taxon>
        <taxon>Vibrionales</taxon>
        <taxon>Vibrionaceae</taxon>
        <taxon>Vibrio</taxon>
    </lineage>
</organism>
<sequence>MIFGCRTLLCVHAITFIVMLLLAHTEIKQGKLVVREPSSESNISTLIDGCMGRINPLPVALDLH</sequence>
<protein>
    <submittedName>
        <fullName evidence="1">Uncharacterized protein</fullName>
    </submittedName>
</protein>
<evidence type="ECO:0000313" key="1">
    <source>
        <dbReference type="EMBL" id="AKN39688.1"/>
    </source>
</evidence>
<dbReference type="EMBL" id="KP795655">
    <property type="protein sequence ID" value="AKN39688.1"/>
    <property type="molecule type" value="Genomic_DNA"/>
</dbReference>
<proteinExistence type="predicted"/>
<dbReference type="AlphaFoldDB" id="A0A0H3ZTL3"/>
<name>A0A0H3ZTL3_9VIBR</name>
<accession>A0A0H3ZTL3</accession>
<reference evidence="1" key="1">
    <citation type="journal article" date="2015" name="MBio">
        <title>Eco-Evolutionary Dynamics of Episomes among Ecologically Cohesive Bacterial Populations.</title>
        <authorList>
            <person name="Xue H."/>
            <person name="Cordero O.X."/>
            <person name="Camas F.M."/>
            <person name="Trimble W."/>
            <person name="Meyer F."/>
            <person name="Guglielmini J."/>
            <person name="Rocha E.P."/>
            <person name="Polz M.F."/>
        </authorList>
    </citation>
    <scope>NUCLEOTIDE SEQUENCE</scope>
    <source>
        <strain evidence="1">1F_97</strain>
    </source>
</reference>